<dbReference type="STRING" id="525904.Tter_1175"/>
<evidence type="ECO:0000313" key="1">
    <source>
        <dbReference type="EMBL" id="ACZ42083.1"/>
    </source>
</evidence>
<evidence type="ECO:0000313" key="2">
    <source>
        <dbReference type="Proteomes" id="UP000000323"/>
    </source>
</evidence>
<dbReference type="SUPFAM" id="SSF53335">
    <property type="entry name" value="S-adenosyl-L-methionine-dependent methyltransferases"/>
    <property type="match status" value="1"/>
</dbReference>
<dbReference type="GO" id="GO:0032259">
    <property type="term" value="P:methylation"/>
    <property type="evidence" value="ECO:0007669"/>
    <property type="project" value="UniProtKB-KW"/>
</dbReference>
<dbReference type="RefSeq" id="WP_012875118.1">
    <property type="nucleotide sequence ID" value="NC_013525.1"/>
</dbReference>
<dbReference type="InterPro" id="IPR029063">
    <property type="entry name" value="SAM-dependent_MTases_sf"/>
</dbReference>
<dbReference type="CDD" id="cd02440">
    <property type="entry name" value="AdoMet_MTases"/>
    <property type="match status" value="1"/>
</dbReference>
<dbReference type="AlphaFoldDB" id="D1CBB8"/>
<dbReference type="Pfam" id="PF13489">
    <property type="entry name" value="Methyltransf_23"/>
    <property type="match status" value="1"/>
</dbReference>
<dbReference type="Gene3D" id="3.40.50.150">
    <property type="entry name" value="Vaccinia Virus protein VP39"/>
    <property type="match status" value="1"/>
</dbReference>
<protein>
    <submittedName>
        <fullName evidence="1">Methyltransferase type 12</fullName>
    </submittedName>
</protein>
<proteinExistence type="predicted"/>
<organism evidence="1 2">
    <name type="scientific">Thermobaculum terrenum (strain ATCC BAA-798 / CCMEE 7001 / YNP1)</name>
    <dbReference type="NCBI Taxonomy" id="525904"/>
    <lineage>
        <taxon>Bacteria</taxon>
        <taxon>Bacillati</taxon>
        <taxon>Chloroflexota</taxon>
        <taxon>Chloroflexia</taxon>
        <taxon>Candidatus Thermobaculales</taxon>
        <taxon>Candidatus Thermobaculaceae</taxon>
        <taxon>Thermobaculum</taxon>
    </lineage>
</organism>
<accession>D1CBB8</accession>
<dbReference type="EMBL" id="CP001825">
    <property type="protein sequence ID" value="ACZ42083.1"/>
    <property type="molecule type" value="Genomic_DNA"/>
</dbReference>
<keyword evidence="1" id="KW-0489">Methyltransferase</keyword>
<sequence length="245" mass="27681">MSSGYATRFQTEEAVKEYEQVEYSPNSYSAKIWSLQKPIVLRLIEDFASTRKESRLLDFACGTGRILSTVEPLVSESVGLDISPSMIKIAASKCKRSELIVGDILQNPDLVDDQFDIITCFRFLLNAESQTRIDVLRVLRSKLVSRNGILVANVHGNSWSARHLALLYRKWVKGEIHNEMSPPEITRMFHAAGFKIVRYYGFGIIPPTLYRTPLAPMAFKVDSIARDIHILRSISVDLLYVCVPA</sequence>
<dbReference type="OrthoDB" id="8073258at2"/>
<reference evidence="2" key="1">
    <citation type="journal article" date="2010" name="Stand. Genomic Sci.">
        <title>Complete genome sequence of 'Thermobaculum terrenum' type strain (YNP1).</title>
        <authorList>
            <person name="Kiss H."/>
            <person name="Cleland D."/>
            <person name="Lapidus A."/>
            <person name="Lucas S."/>
            <person name="Glavina Del Rio T."/>
            <person name="Nolan M."/>
            <person name="Tice H."/>
            <person name="Han C."/>
            <person name="Goodwin L."/>
            <person name="Pitluck S."/>
            <person name="Liolios K."/>
            <person name="Ivanova N."/>
            <person name="Mavromatis K."/>
            <person name="Ovchinnikova G."/>
            <person name="Pati A."/>
            <person name="Chen A."/>
            <person name="Palaniappan K."/>
            <person name="Land M."/>
            <person name="Hauser L."/>
            <person name="Chang Y."/>
            <person name="Jeffries C."/>
            <person name="Lu M."/>
            <person name="Brettin T."/>
            <person name="Detter J."/>
            <person name="Goker M."/>
            <person name="Tindall B."/>
            <person name="Beck B."/>
            <person name="McDermott T."/>
            <person name="Woyke T."/>
            <person name="Bristow J."/>
            <person name="Eisen J."/>
            <person name="Markowitz V."/>
            <person name="Hugenholtz P."/>
            <person name="Kyrpides N."/>
            <person name="Klenk H."/>
            <person name="Cheng J."/>
        </authorList>
    </citation>
    <scope>NUCLEOTIDE SEQUENCE [LARGE SCALE GENOMIC DNA]</scope>
    <source>
        <strain evidence="2">ATCC BAA-798 / YNP1</strain>
    </source>
</reference>
<dbReference type="GO" id="GO:0008168">
    <property type="term" value="F:methyltransferase activity"/>
    <property type="evidence" value="ECO:0007669"/>
    <property type="project" value="UniProtKB-KW"/>
</dbReference>
<keyword evidence="2" id="KW-1185">Reference proteome</keyword>
<dbReference type="KEGG" id="ttr:Tter_1175"/>
<name>D1CBB8_THET1</name>
<dbReference type="Proteomes" id="UP000000323">
    <property type="component" value="Chromosome 1"/>
</dbReference>
<dbReference type="PANTHER" id="PTHR43861">
    <property type="entry name" value="TRANS-ACONITATE 2-METHYLTRANSFERASE-RELATED"/>
    <property type="match status" value="1"/>
</dbReference>
<dbReference type="HOGENOM" id="CLU_1140672_0_0_0"/>
<keyword evidence="1" id="KW-0808">Transferase</keyword>
<dbReference type="eggNOG" id="COG2226">
    <property type="taxonomic scope" value="Bacteria"/>
</dbReference>
<gene>
    <name evidence="1" type="ordered locus">Tter_1175</name>
</gene>